<dbReference type="Gene3D" id="3.40.50.2000">
    <property type="entry name" value="Glycogen Phosphorylase B"/>
    <property type="match status" value="2"/>
</dbReference>
<dbReference type="EC" id="2.4.-.-" evidence="1"/>
<protein>
    <submittedName>
        <fullName evidence="1">Glycosyltransferase</fullName>
        <ecNumber evidence="1">2.4.-.-</ecNumber>
    </submittedName>
</protein>
<dbReference type="SUPFAM" id="SSF53756">
    <property type="entry name" value="UDP-Glycosyltransferase/glycogen phosphorylase"/>
    <property type="match status" value="1"/>
</dbReference>
<dbReference type="EMBL" id="JBHTLI010000001">
    <property type="protein sequence ID" value="MFD1095223.1"/>
    <property type="molecule type" value="Genomic_DNA"/>
</dbReference>
<organism evidence="1 2">
    <name type="scientific">Salegentibacter chungangensis</name>
    <dbReference type="NCBI Taxonomy" id="1335724"/>
    <lineage>
        <taxon>Bacteria</taxon>
        <taxon>Pseudomonadati</taxon>
        <taxon>Bacteroidota</taxon>
        <taxon>Flavobacteriia</taxon>
        <taxon>Flavobacteriales</taxon>
        <taxon>Flavobacteriaceae</taxon>
        <taxon>Salegentibacter</taxon>
    </lineage>
</organism>
<evidence type="ECO:0000313" key="2">
    <source>
        <dbReference type="Proteomes" id="UP001597131"/>
    </source>
</evidence>
<dbReference type="PANTHER" id="PTHR12526:SF635">
    <property type="entry name" value="GLYCOSYL TRANSFERASE GROUP 1"/>
    <property type="match status" value="1"/>
</dbReference>
<reference evidence="2" key="1">
    <citation type="journal article" date="2019" name="Int. J. Syst. Evol. Microbiol.">
        <title>The Global Catalogue of Microorganisms (GCM) 10K type strain sequencing project: providing services to taxonomists for standard genome sequencing and annotation.</title>
        <authorList>
            <consortium name="The Broad Institute Genomics Platform"/>
            <consortium name="The Broad Institute Genome Sequencing Center for Infectious Disease"/>
            <person name="Wu L."/>
            <person name="Ma J."/>
        </authorList>
    </citation>
    <scope>NUCLEOTIDE SEQUENCE [LARGE SCALE GENOMIC DNA]</scope>
    <source>
        <strain evidence="2">CCUG 64793</strain>
    </source>
</reference>
<evidence type="ECO:0000313" key="1">
    <source>
        <dbReference type="EMBL" id="MFD1095223.1"/>
    </source>
</evidence>
<proteinExistence type="predicted"/>
<name>A0ABW3NND5_9FLAO</name>
<keyword evidence="1" id="KW-0808">Transferase</keyword>
<keyword evidence="1" id="KW-0328">Glycosyltransferase</keyword>
<sequence length="426" mass="48372">MKILHVNTLDKGGAANACKRLHLVLRSQDVDSKVLLRGKENNWPKSYLFESKLKSLSLTEKLQNKALRLAKELKLYKSPVGLSEEQKFLSVRSSELELFSFPSSDFDITESTLYKEADIINLHWVANFLDFKSFFENNTKPVVWTLHDMNPFTGGEHYIEEFLGIDQNGKPSFRQVSKEEKIKSEFNLELKKKAISQFNDLNIVAPSRWLAEEAKKSELFNSYPVHHIPNGLDKDIYKPLDKFFPRQLLNIPENKKVILFVADSIDNHRKGFIYLKKAFEHISDRKDVILCAIGNTVTELKSGSGILNLGFIRDERLMSAAYNAADAFVIPSLIDNLPNTVIESLMCGTPVIGFPVGGIVEMIKDKENGLLAKDISVSGLAEAISYFLNNPDKFSKESIRAKAVENYNAKKQADRYIKLYKSILEK</sequence>
<dbReference type="PANTHER" id="PTHR12526">
    <property type="entry name" value="GLYCOSYLTRANSFERASE"/>
    <property type="match status" value="1"/>
</dbReference>
<gene>
    <name evidence="1" type="ORF">ACFQ3Q_05635</name>
</gene>
<dbReference type="Pfam" id="PF13692">
    <property type="entry name" value="Glyco_trans_1_4"/>
    <property type="match status" value="1"/>
</dbReference>
<accession>A0ABW3NND5</accession>
<dbReference type="GO" id="GO:0016757">
    <property type="term" value="F:glycosyltransferase activity"/>
    <property type="evidence" value="ECO:0007669"/>
    <property type="project" value="UniProtKB-KW"/>
</dbReference>
<dbReference type="Proteomes" id="UP001597131">
    <property type="component" value="Unassembled WGS sequence"/>
</dbReference>
<keyword evidence="2" id="KW-1185">Reference proteome</keyword>
<comment type="caution">
    <text evidence="1">The sequence shown here is derived from an EMBL/GenBank/DDBJ whole genome shotgun (WGS) entry which is preliminary data.</text>
</comment>
<dbReference type="RefSeq" id="WP_380743784.1">
    <property type="nucleotide sequence ID" value="NZ_JBHTLI010000001.1"/>
</dbReference>